<dbReference type="InterPro" id="IPR003660">
    <property type="entry name" value="HAMP_dom"/>
</dbReference>
<dbReference type="PANTHER" id="PTHR43547">
    <property type="entry name" value="TWO-COMPONENT HISTIDINE KINASE"/>
    <property type="match status" value="1"/>
</dbReference>
<dbReference type="PROSITE" id="PS50110">
    <property type="entry name" value="RESPONSE_REGULATORY"/>
    <property type="match status" value="1"/>
</dbReference>
<keyword evidence="14" id="KW-1185">Reference proteome</keyword>
<keyword evidence="4 7" id="KW-0597">Phosphoprotein</keyword>
<dbReference type="Gene3D" id="3.40.50.2300">
    <property type="match status" value="1"/>
</dbReference>
<evidence type="ECO:0000313" key="14">
    <source>
        <dbReference type="Proteomes" id="UP001225906"/>
    </source>
</evidence>
<keyword evidence="13" id="KW-0067">ATP-binding</keyword>
<feature type="transmembrane region" description="Helical" evidence="9">
    <location>
        <begin position="201"/>
        <end position="220"/>
    </location>
</feature>
<dbReference type="CDD" id="cd00156">
    <property type="entry name" value="REC"/>
    <property type="match status" value="1"/>
</dbReference>
<dbReference type="InterPro" id="IPR036890">
    <property type="entry name" value="HATPase_C_sf"/>
</dbReference>
<dbReference type="SMART" id="SM00388">
    <property type="entry name" value="HisKA"/>
    <property type="match status" value="1"/>
</dbReference>
<dbReference type="PRINTS" id="PR00344">
    <property type="entry name" value="BCTRLSENSOR"/>
</dbReference>
<dbReference type="SMART" id="SM00448">
    <property type="entry name" value="REC"/>
    <property type="match status" value="1"/>
</dbReference>
<dbReference type="Pfam" id="PF00072">
    <property type="entry name" value="Response_reg"/>
    <property type="match status" value="1"/>
</dbReference>
<comment type="caution">
    <text evidence="13">The sequence shown here is derived from an EMBL/GenBank/DDBJ whole genome shotgun (WGS) entry which is preliminary data.</text>
</comment>
<dbReference type="PANTHER" id="PTHR43547:SF2">
    <property type="entry name" value="HYBRID SIGNAL TRANSDUCTION HISTIDINE KINASE C"/>
    <property type="match status" value="1"/>
</dbReference>
<name>A0ABT9JRM7_9PROT</name>
<evidence type="ECO:0000256" key="9">
    <source>
        <dbReference type="SAM" id="Phobius"/>
    </source>
</evidence>
<dbReference type="InterPro" id="IPR011006">
    <property type="entry name" value="CheY-like_superfamily"/>
</dbReference>
<keyword evidence="9" id="KW-0812">Transmembrane</keyword>
<reference evidence="14" key="1">
    <citation type="journal article" date="2019" name="Int. J. Syst. Evol. Microbiol.">
        <title>The Global Catalogue of Microorganisms (GCM) 10K type strain sequencing project: providing services to taxonomists for standard genome sequencing and annotation.</title>
        <authorList>
            <consortium name="The Broad Institute Genomics Platform"/>
            <consortium name="The Broad Institute Genome Sequencing Center for Infectious Disease"/>
            <person name="Wu L."/>
            <person name="Ma J."/>
        </authorList>
    </citation>
    <scope>NUCLEOTIDE SEQUENCE [LARGE SCALE GENOMIC DNA]</scope>
    <source>
        <strain evidence="14">VKM B-3159</strain>
    </source>
</reference>
<sequence>MPKLRDAYLQLSEPLRRQWQDLPLTIKGIVLNALPLTVLLASLALIFKSEQQSALLEMRVQNALQIQQDIQTLQTQLLEASTGVRDFLLTGNRQFLSGYQHAKLTMPRLLDTLEQKLDDEAQQQLLHVIHPLLQKNLDDLATLASNTSHEANEQLIRKFLSQSDALNRLREDLQSMSDREASLVTKDKQDVIHERQRNFQITIMAVIAGVLGSLIGVWIFSNTIVARVRTIRDSANHLVKGEPLALPRISRDELGELTEELDHASQLLAQSTQEAHQARVEAEEASAAKSNFLSRTSHELRTPLNAILGFAQILENDLPEGRQKDSATLIYNAGQHLLKLINEVLDISRIESGDIAMSLEVMALNPLLEEATHYIKPLGRVRDMQIKTQFAEHLYVRADRQRLLQVILNLLANALKYGPENTTVSFNAYLAGDHIRIEVMDGGNGIPTELRSRLFTPFDRLGAERTMTEGTGLGLVLSKQLMDAMGGEIGVADTQSMFWISLPACTADGSTAPALAPASTEKALMPPPAASQAHQKKHVLYVEDHASNRALMEAIMSRHKGIKLHLANSMQESMIWLRDMTPDVLMVDLNLPDGSGEQLIEHVKSRSDMQQVPIIVLSADALPETITRVQQMGISQYFTKPVNVAAFNQHLQHLLLESTR</sequence>
<evidence type="ECO:0000259" key="10">
    <source>
        <dbReference type="PROSITE" id="PS50109"/>
    </source>
</evidence>
<feature type="transmembrane region" description="Helical" evidence="9">
    <location>
        <begin position="24"/>
        <end position="47"/>
    </location>
</feature>
<keyword evidence="9" id="KW-0472">Membrane</keyword>
<feature type="coiled-coil region" evidence="8">
    <location>
        <begin position="254"/>
        <end position="288"/>
    </location>
</feature>
<dbReference type="InterPro" id="IPR036097">
    <property type="entry name" value="HisK_dim/P_sf"/>
</dbReference>
<dbReference type="PROSITE" id="PS50109">
    <property type="entry name" value="HIS_KIN"/>
    <property type="match status" value="1"/>
</dbReference>
<evidence type="ECO:0000256" key="5">
    <source>
        <dbReference type="ARBA" id="ARBA00022679"/>
    </source>
</evidence>
<evidence type="ECO:0000259" key="11">
    <source>
        <dbReference type="PROSITE" id="PS50110"/>
    </source>
</evidence>
<keyword evidence="5" id="KW-0808">Transferase</keyword>
<dbReference type="RefSeq" id="WP_306388956.1">
    <property type="nucleotide sequence ID" value="NZ_JAVCAP010000011.1"/>
</dbReference>
<evidence type="ECO:0000259" key="12">
    <source>
        <dbReference type="PROSITE" id="PS50885"/>
    </source>
</evidence>
<dbReference type="Gene3D" id="3.30.565.10">
    <property type="entry name" value="Histidine kinase-like ATPase, C-terminal domain"/>
    <property type="match status" value="1"/>
</dbReference>
<feature type="domain" description="Response regulatory" evidence="11">
    <location>
        <begin position="538"/>
        <end position="655"/>
    </location>
</feature>
<dbReference type="GO" id="GO:0005524">
    <property type="term" value="F:ATP binding"/>
    <property type="evidence" value="ECO:0007669"/>
    <property type="project" value="UniProtKB-KW"/>
</dbReference>
<keyword evidence="9" id="KW-1133">Transmembrane helix</keyword>
<evidence type="ECO:0000256" key="3">
    <source>
        <dbReference type="ARBA" id="ARBA00012438"/>
    </source>
</evidence>
<dbReference type="Pfam" id="PF02518">
    <property type="entry name" value="HATPase_c"/>
    <property type="match status" value="1"/>
</dbReference>
<dbReference type="Gene3D" id="1.10.287.130">
    <property type="match status" value="1"/>
</dbReference>
<feature type="domain" description="Histidine kinase" evidence="10">
    <location>
        <begin position="295"/>
        <end position="506"/>
    </location>
</feature>
<gene>
    <name evidence="13" type="ORF">Q9291_05150</name>
</gene>
<dbReference type="Pfam" id="PF00512">
    <property type="entry name" value="HisKA"/>
    <property type="match status" value="1"/>
</dbReference>
<dbReference type="InterPro" id="IPR001789">
    <property type="entry name" value="Sig_transdc_resp-reg_receiver"/>
</dbReference>
<dbReference type="CDD" id="cd00082">
    <property type="entry name" value="HisKA"/>
    <property type="match status" value="1"/>
</dbReference>
<dbReference type="PROSITE" id="PS50885">
    <property type="entry name" value="HAMP"/>
    <property type="match status" value="1"/>
</dbReference>
<dbReference type="EMBL" id="JAVCAP010000011">
    <property type="protein sequence ID" value="MDP8567226.1"/>
    <property type="molecule type" value="Genomic_DNA"/>
</dbReference>
<dbReference type="SMART" id="SM00387">
    <property type="entry name" value="HATPase_c"/>
    <property type="match status" value="1"/>
</dbReference>
<dbReference type="SUPFAM" id="SSF47384">
    <property type="entry name" value="Homodimeric domain of signal transducing histidine kinase"/>
    <property type="match status" value="1"/>
</dbReference>
<dbReference type="SUPFAM" id="SSF55874">
    <property type="entry name" value="ATPase domain of HSP90 chaperone/DNA topoisomerase II/histidine kinase"/>
    <property type="match status" value="1"/>
</dbReference>
<dbReference type="InterPro" id="IPR007891">
    <property type="entry name" value="CHASE3"/>
</dbReference>
<evidence type="ECO:0000313" key="13">
    <source>
        <dbReference type="EMBL" id="MDP8567226.1"/>
    </source>
</evidence>
<dbReference type="Gene3D" id="6.10.340.10">
    <property type="match status" value="1"/>
</dbReference>
<evidence type="ECO:0000256" key="6">
    <source>
        <dbReference type="ARBA" id="ARBA00022777"/>
    </source>
</evidence>
<keyword evidence="8" id="KW-0175">Coiled coil</keyword>
<dbReference type="InterPro" id="IPR003661">
    <property type="entry name" value="HisK_dim/P_dom"/>
</dbReference>
<feature type="domain" description="HAMP" evidence="12">
    <location>
        <begin position="222"/>
        <end position="273"/>
    </location>
</feature>
<keyword evidence="6" id="KW-0418">Kinase</keyword>
<proteinExistence type="predicted"/>
<keyword evidence="13" id="KW-0547">Nucleotide-binding</keyword>
<feature type="modified residue" description="4-aspartylphosphate" evidence="7">
    <location>
        <position position="588"/>
    </location>
</feature>
<comment type="catalytic activity">
    <reaction evidence="1">
        <text>ATP + protein L-histidine = ADP + protein N-phospho-L-histidine.</text>
        <dbReference type="EC" id="2.7.13.3"/>
    </reaction>
</comment>
<comment type="subcellular location">
    <subcellularLocation>
        <location evidence="2">Membrane</location>
    </subcellularLocation>
</comment>
<organism evidence="13 14">
    <name type="scientific">Methylophilus aquaticus</name>
    <dbReference type="NCBI Taxonomy" id="1971610"/>
    <lineage>
        <taxon>Bacteria</taxon>
        <taxon>Pseudomonadati</taxon>
        <taxon>Pseudomonadota</taxon>
        <taxon>Betaproteobacteria</taxon>
        <taxon>Nitrosomonadales</taxon>
        <taxon>Methylophilaceae</taxon>
        <taxon>Methylophilus</taxon>
    </lineage>
</organism>
<protein>
    <recommendedName>
        <fullName evidence="3">histidine kinase</fullName>
        <ecNumber evidence="3">2.7.13.3</ecNumber>
    </recommendedName>
</protein>
<dbReference type="SUPFAM" id="SSF52172">
    <property type="entry name" value="CheY-like"/>
    <property type="match status" value="1"/>
</dbReference>
<dbReference type="Proteomes" id="UP001225906">
    <property type="component" value="Unassembled WGS sequence"/>
</dbReference>
<dbReference type="InterPro" id="IPR003594">
    <property type="entry name" value="HATPase_dom"/>
</dbReference>
<accession>A0ABT9JRM7</accession>
<dbReference type="InterPro" id="IPR004358">
    <property type="entry name" value="Sig_transdc_His_kin-like_C"/>
</dbReference>
<evidence type="ECO:0000256" key="1">
    <source>
        <dbReference type="ARBA" id="ARBA00000085"/>
    </source>
</evidence>
<evidence type="ECO:0000256" key="8">
    <source>
        <dbReference type="SAM" id="Coils"/>
    </source>
</evidence>
<dbReference type="InterPro" id="IPR005467">
    <property type="entry name" value="His_kinase_dom"/>
</dbReference>
<dbReference type="EC" id="2.7.13.3" evidence="3"/>
<evidence type="ECO:0000256" key="2">
    <source>
        <dbReference type="ARBA" id="ARBA00004370"/>
    </source>
</evidence>
<dbReference type="CDD" id="cd00075">
    <property type="entry name" value="HATPase"/>
    <property type="match status" value="1"/>
</dbReference>
<dbReference type="Pfam" id="PF05227">
    <property type="entry name" value="CHASE3"/>
    <property type="match status" value="1"/>
</dbReference>
<evidence type="ECO:0000256" key="4">
    <source>
        <dbReference type="ARBA" id="ARBA00022553"/>
    </source>
</evidence>
<evidence type="ECO:0000256" key="7">
    <source>
        <dbReference type="PROSITE-ProRule" id="PRU00169"/>
    </source>
</evidence>